<reference evidence="2" key="1">
    <citation type="submission" date="2022-12" db="EMBL/GenBank/DDBJ databases">
        <title>New Phytohabitans aurantiacus sp. RD004123 nov., an actinomycete isolated from soil.</title>
        <authorList>
            <person name="Triningsih D.W."/>
            <person name="Harunari E."/>
            <person name="Igarashi Y."/>
        </authorList>
    </citation>
    <scope>NUCLEOTIDE SEQUENCE</scope>
    <source>
        <strain evidence="2">RD004123</strain>
    </source>
</reference>
<evidence type="ECO:0000256" key="1">
    <source>
        <dbReference type="SAM" id="MobiDB-lite"/>
    </source>
</evidence>
<sequence length="114" mass="12121">MKWCGTREAGPPTRTPHVNGNGTRIAVMGLPYVSPDHFTHTTDFTGNDQNIGEANGMGAGDEAIVTATSIQRTDLPASPLDAGRTTGKTDDGYRTHSSLYQARHSILVGPQWAA</sequence>
<feature type="region of interest" description="Disordered" evidence="1">
    <location>
        <begin position="70"/>
        <end position="93"/>
    </location>
</feature>
<protein>
    <submittedName>
        <fullName evidence="2">Uncharacterized protein</fullName>
    </submittedName>
</protein>
<evidence type="ECO:0000313" key="3">
    <source>
        <dbReference type="Proteomes" id="UP001144280"/>
    </source>
</evidence>
<comment type="caution">
    <text evidence="2">The sequence shown here is derived from an EMBL/GenBank/DDBJ whole genome shotgun (WGS) entry which is preliminary data.</text>
</comment>
<evidence type="ECO:0000313" key="2">
    <source>
        <dbReference type="EMBL" id="GLI03652.1"/>
    </source>
</evidence>
<organism evidence="2 3">
    <name type="scientific">Phytohabitans aurantiacus</name>
    <dbReference type="NCBI Taxonomy" id="3016789"/>
    <lineage>
        <taxon>Bacteria</taxon>
        <taxon>Bacillati</taxon>
        <taxon>Actinomycetota</taxon>
        <taxon>Actinomycetes</taxon>
        <taxon>Micromonosporales</taxon>
        <taxon>Micromonosporaceae</taxon>
    </lineage>
</organism>
<name>A0ABQ5RBT4_9ACTN</name>
<keyword evidence="3" id="KW-1185">Reference proteome</keyword>
<gene>
    <name evidence="2" type="ORF">Pa4123_89300</name>
</gene>
<proteinExistence type="predicted"/>
<accession>A0ABQ5RBT4</accession>
<feature type="region of interest" description="Disordered" evidence="1">
    <location>
        <begin position="1"/>
        <end position="21"/>
    </location>
</feature>
<dbReference type="Proteomes" id="UP001144280">
    <property type="component" value="Unassembled WGS sequence"/>
</dbReference>
<dbReference type="EMBL" id="BSDI01000093">
    <property type="protein sequence ID" value="GLI03652.1"/>
    <property type="molecule type" value="Genomic_DNA"/>
</dbReference>